<evidence type="ECO:0000256" key="1">
    <source>
        <dbReference type="ARBA" id="ARBA00022574"/>
    </source>
</evidence>
<dbReference type="PANTHER" id="PTHR22838">
    <property type="entry name" value="WD REPEAT PROTEIN 26-RELATED"/>
    <property type="match status" value="1"/>
</dbReference>
<protein>
    <recommendedName>
        <fullName evidence="5">Anaphase-promoting complex subunit 4 WD40 domain-containing protein</fullName>
    </recommendedName>
</protein>
<gene>
    <name evidence="3" type="ORF">CVT26_007980</name>
</gene>
<accession>A0A409W7J3</accession>
<name>A0A409W7J3_9AGAR</name>
<dbReference type="SMART" id="SM00320">
    <property type="entry name" value="WD40"/>
    <property type="match status" value="3"/>
</dbReference>
<reference evidence="3 4" key="1">
    <citation type="journal article" date="2018" name="Evol. Lett.">
        <title>Horizontal gene cluster transfer increased hallucinogenic mushroom diversity.</title>
        <authorList>
            <person name="Reynolds H.T."/>
            <person name="Vijayakumar V."/>
            <person name="Gluck-Thaler E."/>
            <person name="Korotkin H.B."/>
            <person name="Matheny P.B."/>
            <person name="Slot J.C."/>
        </authorList>
    </citation>
    <scope>NUCLEOTIDE SEQUENCE [LARGE SCALE GENOMIC DNA]</scope>
    <source>
        <strain evidence="3 4">SRW20</strain>
    </source>
</reference>
<organism evidence="3 4">
    <name type="scientific">Gymnopilus dilepis</name>
    <dbReference type="NCBI Taxonomy" id="231916"/>
    <lineage>
        <taxon>Eukaryota</taxon>
        <taxon>Fungi</taxon>
        <taxon>Dikarya</taxon>
        <taxon>Basidiomycota</taxon>
        <taxon>Agaricomycotina</taxon>
        <taxon>Agaricomycetes</taxon>
        <taxon>Agaricomycetidae</taxon>
        <taxon>Agaricales</taxon>
        <taxon>Agaricineae</taxon>
        <taxon>Hymenogastraceae</taxon>
        <taxon>Gymnopilus</taxon>
    </lineage>
</organism>
<dbReference type="AlphaFoldDB" id="A0A409W7J3"/>
<dbReference type="InterPro" id="IPR001680">
    <property type="entry name" value="WD40_rpt"/>
</dbReference>
<sequence length="377" mass="42160">MDVSLEGIVNWFSASSSESYHFVTSLHGHDGPINTFAFNLGGSLLASGDVMYNAVAYLTYTGDDETVHIWDLKTFRALQILSDRHSRWGQITVLKFISFDGNPNSMSNEWLFIGTGRGHFMAYRRTRRSASHTNNALYANPEGSFSRSFTNLESFSYDSHFGRIAFTSHYGRIKVYHLEKESANLVELWHHELIETIPRAVFFTDRGDSLLVYAMENGTMFDSNSTHRLGYDSETSAEKYVKSLKTAIGNVDVCSSTGHVVVDNMFNGFDLYSPDRTSPIHTFEVESTTGFVKAAVFGEGGRIVGTGSDHGKVYLFDTSRKLCLQVLRHGHRNQNIQTVATKTTKTAHLLVSGASSEKFDIVVWKKVQSPLVSNRRG</sequence>
<dbReference type="Proteomes" id="UP000284706">
    <property type="component" value="Unassembled WGS sequence"/>
</dbReference>
<dbReference type="InterPro" id="IPR036322">
    <property type="entry name" value="WD40_repeat_dom_sf"/>
</dbReference>
<dbReference type="InParanoid" id="A0A409W7J3"/>
<keyword evidence="1" id="KW-0853">WD repeat</keyword>
<keyword evidence="2" id="KW-0677">Repeat</keyword>
<evidence type="ECO:0000313" key="4">
    <source>
        <dbReference type="Proteomes" id="UP000284706"/>
    </source>
</evidence>
<proteinExistence type="predicted"/>
<dbReference type="Pfam" id="PF00400">
    <property type="entry name" value="WD40"/>
    <property type="match status" value="1"/>
</dbReference>
<dbReference type="SUPFAM" id="SSF50978">
    <property type="entry name" value="WD40 repeat-like"/>
    <property type="match status" value="1"/>
</dbReference>
<dbReference type="PANTHER" id="PTHR22838:SF0">
    <property type="entry name" value="WD REPEAT-CONTAINING PROTEIN 26"/>
    <property type="match status" value="1"/>
</dbReference>
<dbReference type="EMBL" id="NHYE01005335">
    <property type="protein sequence ID" value="PPQ74510.1"/>
    <property type="molecule type" value="Genomic_DNA"/>
</dbReference>
<evidence type="ECO:0008006" key="5">
    <source>
        <dbReference type="Google" id="ProtNLM"/>
    </source>
</evidence>
<keyword evidence="4" id="KW-1185">Reference proteome</keyword>
<evidence type="ECO:0000313" key="3">
    <source>
        <dbReference type="EMBL" id="PPQ74510.1"/>
    </source>
</evidence>
<dbReference type="OrthoDB" id="3238562at2759"/>
<dbReference type="Gene3D" id="2.130.10.10">
    <property type="entry name" value="YVTN repeat-like/Quinoprotein amine dehydrogenase"/>
    <property type="match status" value="2"/>
</dbReference>
<dbReference type="STRING" id="231916.A0A409W7J3"/>
<dbReference type="InterPro" id="IPR051350">
    <property type="entry name" value="WD_repeat-ST_regulator"/>
</dbReference>
<comment type="caution">
    <text evidence="3">The sequence shown here is derived from an EMBL/GenBank/DDBJ whole genome shotgun (WGS) entry which is preliminary data.</text>
</comment>
<dbReference type="InterPro" id="IPR015943">
    <property type="entry name" value="WD40/YVTN_repeat-like_dom_sf"/>
</dbReference>
<evidence type="ECO:0000256" key="2">
    <source>
        <dbReference type="ARBA" id="ARBA00022737"/>
    </source>
</evidence>